<dbReference type="SMART" id="SM00347">
    <property type="entry name" value="HTH_MARR"/>
    <property type="match status" value="1"/>
</dbReference>
<keyword evidence="3" id="KW-1185">Reference proteome</keyword>
<dbReference type="PANTHER" id="PTHR33164:SF43">
    <property type="entry name" value="HTH-TYPE TRANSCRIPTIONAL REPRESSOR YETL"/>
    <property type="match status" value="1"/>
</dbReference>
<dbReference type="Gene3D" id="1.10.10.10">
    <property type="entry name" value="Winged helix-like DNA-binding domain superfamily/Winged helix DNA-binding domain"/>
    <property type="match status" value="1"/>
</dbReference>
<dbReference type="SUPFAM" id="SSF46785">
    <property type="entry name" value="Winged helix' DNA-binding domain"/>
    <property type="match status" value="1"/>
</dbReference>
<dbReference type="InterPro" id="IPR000835">
    <property type="entry name" value="HTH_MarR-typ"/>
</dbReference>
<dbReference type="Proteomes" id="UP001058980">
    <property type="component" value="Plasmid unnamed"/>
</dbReference>
<keyword evidence="2" id="KW-0614">Plasmid</keyword>
<dbReference type="PRINTS" id="PR00598">
    <property type="entry name" value="HTHMARR"/>
</dbReference>
<evidence type="ECO:0000259" key="1">
    <source>
        <dbReference type="PROSITE" id="PS50995"/>
    </source>
</evidence>
<accession>A0ABY5Q8Q1</accession>
<organism evidence="2 3">
    <name type="scientific">Pandoraea commovens</name>
    <dbReference type="NCBI Taxonomy" id="2508289"/>
    <lineage>
        <taxon>Bacteria</taxon>
        <taxon>Pseudomonadati</taxon>
        <taxon>Pseudomonadota</taxon>
        <taxon>Betaproteobacteria</taxon>
        <taxon>Burkholderiales</taxon>
        <taxon>Burkholderiaceae</taxon>
        <taxon>Pandoraea</taxon>
    </lineage>
</organism>
<geneLocation type="plasmid" evidence="2 3">
    <name>unnamed</name>
</geneLocation>
<dbReference type="InterPro" id="IPR036388">
    <property type="entry name" value="WH-like_DNA-bd_sf"/>
</dbReference>
<name>A0ABY5Q8Q1_9BURK</name>
<evidence type="ECO:0000313" key="2">
    <source>
        <dbReference type="EMBL" id="UVA77131.1"/>
    </source>
</evidence>
<dbReference type="Pfam" id="PF01047">
    <property type="entry name" value="MarR"/>
    <property type="match status" value="1"/>
</dbReference>
<dbReference type="InterPro" id="IPR036390">
    <property type="entry name" value="WH_DNA-bd_sf"/>
</dbReference>
<dbReference type="PROSITE" id="PS50995">
    <property type="entry name" value="HTH_MARR_2"/>
    <property type="match status" value="1"/>
</dbReference>
<feature type="domain" description="HTH marR-type" evidence="1">
    <location>
        <begin position="1"/>
        <end position="136"/>
    </location>
</feature>
<proteinExistence type="predicted"/>
<dbReference type="PANTHER" id="PTHR33164">
    <property type="entry name" value="TRANSCRIPTIONAL REGULATOR, MARR FAMILY"/>
    <property type="match status" value="1"/>
</dbReference>
<protein>
    <submittedName>
        <fullName evidence="2">MarR family transcriptional regulator</fullName>
    </submittedName>
</protein>
<evidence type="ECO:0000313" key="3">
    <source>
        <dbReference type="Proteomes" id="UP001058980"/>
    </source>
</evidence>
<dbReference type="InterPro" id="IPR039422">
    <property type="entry name" value="MarR/SlyA-like"/>
</dbReference>
<sequence length="138" mass="15046">MEKVISVSGALSRVAAAMRRQAWDGAIALGITPTQGEVLVRLLEQRTALRLGEIAEGMRLTTPTLSEAVKTLVEKGLVKKLRDREDARAVALSLTARGRNAAKRATAWHSHLDLVVQSLSTRERDALKKGLTALLQRI</sequence>
<reference evidence="2" key="1">
    <citation type="submission" date="2022-08" db="EMBL/GenBank/DDBJ databases">
        <title>Multi-unit outbreak of Pandoraea commovens among non-cystic fibrosis intensive care patients from 2019 to 2021 in Berlin, Germany.</title>
        <authorList>
            <person name="Menzel P."/>
        </authorList>
    </citation>
    <scope>NUCLEOTIDE SEQUENCE</scope>
    <source>
        <strain evidence="2">LB-19-202-79</strain>
        <plasmid evidence="2">unnamed</plasmid>
    </source>
</reference>
<gene>
    <name evidence="2" type="ORF">NTU39_00305</name>
</gene>
<dbReference type="EMBL" id="CP102779">
    <property type="protein sequence ID" value="UVA77131.1"/>
    <property type="molecule type" value="Genomic_DNA"/>
</dbReference>
<dbReference type="RefSeq" id="WP_257957799.1">
    <property type="nucleotide sequence ID" value="NZ_CP102779.1"/>
</dbReference>